<dbReference type="EMBL" id="JAHXZN010000001">
    <property type="protein sequence ID" value="MBW6530237.1"/>
    <property type="molecule type" value="Genomic_DNA"/>
</dbReference>
<accession>A0ABS7BKT8</accession>
<dbReference type="RefSeq" id="WP_219747620.1">
    <property type="nucleotide sequence ID" value="NZ_JAHXZN010000001.1"/>
</dbReference>
<evidence type="ECO:0000313" key="2">
    <source>
        <dbReference type="Proteomes" id="UP000759103"/>
    </source>
</evidence>
<comment type="caution">
    <text evidence="1">The sequence shown here is derived from an EMBL/GenBank/DDBJ whole genome shotgun (WGS) entry which is preliminary data.</text>
</comment>
<protein>
    <recommendedName>
        <fullName evidence="3">Alpha/beta hydrolase</fullName>
    </recommendedName>
</protein>
<evidence type="ECO:0008006" key="3">
    <source>
        <dbReference type="Google" id="ProtNLM"/>
    </source>
</evidence>
<dbReference type="Gene3D" id="3.40.50.1820">
    <property type="entry name" value="alpha/beta hydrolase"/>
    <property type="match status" value="1"/>
</dbReference>
<reference evidence="1 2" key="1">
    <citation type="submission" date="2021-07" db="EMBL/GenBank/DDBJ databases">
        <title>Sphingomonas sp.</title>
        <authorList>
            <person name="Feng G."/>
            <person name="Li J."/>
            <person name="Pan M."/>
        </authorList>
    </citation>
    <scope>NUCLEOTIDE SEQUENCE [LARGE SCALE GENOMIC DNA]</scope>
    <source>
        <strain evidence="1 2">RRHST34</strain>
    </source>
</reference>
<keyword evidence="2" id="KW-1185">Reference proteome</keyword>
<dbReference type="SUPFAM" id="SSF53474">
    <property type="entry name" value="alpha/beta-Hydrolases"/>
    <property type="match status" value="1"/>
</dbReference>
<dbReference type="Proteomes" id="UP000759103">
    <property type="component" value="Unassembled WGS sequence"/>
</dbReference>
<evidence type="ECO:0000313" key="1">
    <source>
        <dbReference type="EMBL" id="MBW6530237.1"/>
    </source>
</evidence>
<organism evidence="1 2">
    <name type="scientific">Sphingomonas citri</name>
    <dbReference type="NCBI Taxonomy" id="2862499"/>
    <lineage>
        <taxon>Bacteria</taxon>
        <taxon>Pseudomonadati</taxon>
        <taxon>Pseudomonadota</taxon>
        <taxon>Alphaproteobacteria</taxon>
        <taxon>Sphingomonadales</taxon>
        <taxon>Sphingomonadaceae</taxon>
        <taxon>Sphingomonas</taxon>
    </lineage>
</organism>
<sequence>MTAKPFPLGLLPAMGCDGQLWARQVTDLADLAHPKLGDLTVHDTLEAMAARVLANAPPPMAVAGVSPGGYVALEMIR</sequence>
<dbReference type="InterPro" id="IPR029058">
    <property type="entry name" value="AB_hydrolase_fold"/>
</dbReference>
<name>A0ABS7BKT8_9SPHN</name>
<gene>
    <name evidence="1" type="ORF">KZ820_05765</name>
</gene>
<proteinExistence type="predicted"/>